<dbReference type="InterPro" id="IPR025945">
    <property type="entry name" value="DHHW"/>
</dbReference>
<evidence type="ECO:0000313" key="2">
    <source>
        <dbReference type="Proteomes" id="UP000220840"/>
    </source>
</evidence>
<organism evidence="1 2">
    <name type="scientific">Clostridium neonatale</name>
    <dbReference type="NCBI Taxonomy" id="137838"/>
    <lineage>
        <taxon>Bacteria</taxon>
        <taxon>Bacillati</taxon>
        <taxon>Bacillota</taxon>
        <taxon>Clostridia</taxon>
        <taxon>Eubacteriales</taxon>
        <taxon>Clostridiaceae</taxon>
        <taxon>Clostridium</taxon>
    </lineage>
</organism>
<protein>
    <recommendedName>
        <fullName evidence="3">AlgX/AlgJ SGNH hydrolase-like domain-containing protein</fullName>
    </recommendedName>
</protein>
<gene>
    <name evidence="1" type="ORF">CQ394_00765</name>
</gene>
<reference evidence="1 2" key="1">
    <citation type="submission" date="2017-10" db="EMBL/GenBank/DDBJ databases">
        <title>Effective Description of Clostridium neonatale sp. nov. linked to necrotizing enterocolitis in neonates and a clarification of species assignable to the genus Clostridium (Prazmowski 1880) emend. Lawson and Rainey 2016.</title>
        <authorList>
            <person name="Bernard K."/>
            <person name="Burdz T."/>
            <person name="Wiebe D."/>
            <person name="Balcewich B."/>
            <person name="Alfa M."/>
            <person name="Bernier A.-M."/>
        </authorList>
    </citation>
    <scope>NUCLEOTIDE SEQUENCE [LARGE SCALE GENOMIC DNA]</scope>
    <source>
        <strain evidence="1 2">LCDC99A005</strain>
    </source>
</reference>
<dbReference type="OrthoDB" id="175771at2"/>
<evidence type="ECO:0008006" key="3">
    <source>
        <dbReference type="Google" id="ProtNLM"/>
    </source>
</evidence>
<keyword evidence="2" id="KW-1185">Reference proteome</keyword>
<dbReference type="AlphaFoldDB" id="A0A2A7MFU0"/>
<proteinExistence type="predicted"/>
<dbReference type="EMBL" id="PDCJ01000001">
    <property type="protein sequence ID" value="PEG30293.1"/>
    <property type="molecule type" value="Genomic_DNA"/>
</dbReference>
<comment type="caution">
    <text evidence="1">The sequence shown here is derived from an EMBL/GenBank/DDBJ whole genome shotgun (WGS) entry which is preliminary data.</text>
</comment>
<accession>A0A2A7MFU0</accession>
<dbReference type="RefSeq" id="WP_058294464.1">
    <property type="nucleotide sequence ID" value="NZ_CAMRXB010000033.1"/>
</dbReference>
<dbReference type="Pfam" id="PF14286">
    <property type="entry name" value="DHHW"/>
    <property type="match status" value="1"/>
</dbReference>
<name>A0A2A7MFU0_9CLOT</name>
<dbReference type="STRING" id="137838.GCA_001458595_01591"/>
<dbReference type="Proteomes" id="UP000220840">
    <property type="component" value="Unassembled WGS sequence"/>
</dbReference>
<sequence length="367" mass="43558">MKKNLLLYCFFIVLLGFTGLDIFKSDKNFSELENRYLKSRPQFTLKRYIEGSFPEKYENYMSDQFIGRDMWINLKSRSEYALGKIENNNIIYGNENFLFEKLTSMDKKRVDSNINSINIFVENSDFKVSIMIVPNSYTIYKEKLPLFAPVLNGKEEISNIYSRLKGTYNINLFESMNNKKDNELLYYKNDHHWTTEGAYLGYLEYAKSMGKEPIKLNQYEKNMCEDFLGTYYSKAKPFKYEFDTLTYYNFPGIKMNINEKTYNSLYDHTKLNIRDKYSLFLYGNNPLTIIKNDNSINKDKLLIVKDSYANCMIPFLTQSFEEIHVVDLRSFSKSVNEYAKENKLYNVLIIYNFNNFIKDADITRIKK</sequence>
<evidence type="ECO:0000313" key="1">
    <source>
        <dbReference type="EMBL" id="PEG30293.1"/>
    </source>
</evidence>